<evidence type="ECO:0000256" key="6">
    <source>
        <dbReference type="ARBA" id="ARBA00023315"/>
    </source>
</evidence>
<dbReference type="InterPro" id="IPR001594">
    <property type="entry name" value="Palmitoyltrfase_DHHC"/>
</dbReference>
<organism evidence="10">
    <name type="scientific">Harpegnathos saltator</name>
    <name type="common">Jerdon's jumping ant</name>
    <dbReference type="NCBI Taxonomy" id="610380"/>
    <lineage>
        <taxon>Eukaryota</taxon>
        <taxon>Metazoa</taxon>
        <taxon>Ecdysozoa</taxon>
        <taxon>Arthropoda</taxon>
        <taxon>Hexapoda</taxon>
        <taxon>Insecta</taxon>
        <taxon>Pterygota</taxon>
        <taxon>Neoptera</taxon>
        <taxon>Endopterygota</taxon>
        <taxon>Hymenoptera</taxon>
        <taxon>Apocrita</taxon>
        <taxon>Aculeata</taxon>
        <taxon>Formicoidea</taxon>
        <taxon>Formicidae</taxon>
        <taxon>Ponerinae</taxon>
        <taxon>Ponerini</taxon>
        <taxon>Harpegnathos</taxon>
    </lineage>
</organism>
<evidence type="ECO:0000256" key="1">
    <source>
        <dbReference type="ARBA" id="ARBA00004141"/>
    </source>
</evidence>
<evidence type="ECO:0000256" key="3">
    <source>
        <dbReference type="ARBA" id="ARBA00022692"/>
    </source>
</evidence>
<dbReference type="AlphaFoldDB" id="E2BAZ3"/>
<proteinExistence type="inferred from homology"/>
<feature type="transmembrane region" description="Helical" evidence="7">
    <location>
        <begin position="48"/>
        <end position="68"/>
    </location>
</feature>
<dbReference type="GO" id="GO:0019706">
    <property type="term" value="F:protein-cysteine S-palmitoyltransferase activity"/>
    <property type="evidence" value="ECO:0007669"/>
    <property type="project" value="UniProtKB-EC"/>
</dbReference>
<dbReference type="InParanoid" id="E2BAZ3"/>
<dbReference type="Pfam" id="PF01529">
    <property type="entry name" value="DHHC"/>
    <property type="match status" value="1"/>
</dbReference>
<dbReference type="EMBL" id="GL446901">
    <property type="protein sequence ID" value="EFN87084.1"/>
    <property type="molecule type" value="Genomic_DNA"/>
</dbReference>
<keyword evidence="5 7" id="KW-0472">Membrane</keyword>
<comment type="catalytic activity">
    <reaction evidence="7">
        <text>L-cysteinyl-[protein] + hexadecanoyl-CoA = S-hexadecanoyl-L-cysteinyl-[protein] + CoA</text>
        <dbReference type="Rhea" id="RHEA:36683"/>
        <dbReference type="Rhea" id="RHEA-COMP:10131"/>
        <dbReference type="Rhea" id="RHEA-COMP:11032"/>
        <dbReference type="ChEBI" id="CHEBI:29950"/>
        <dbReference type="ChEBI" id="CHEBI:57287"/>
        <dbReference type="ChEBI" id="CHEBI:57379"/>
        <dbReference type="ChEBI" id="CHEBI:74151"/>
        <dbReference type="EC" id="2.3.1.225"/>
    </reaction>
</comment>
<feature type="domain" description="Palmitoyltransferase DHHC" evidence="8">
    <location>
        <begin position="94"/>
        <end position="230"/>
    </location>
</feature>
<dbReference type="FunCoup" id="E2BAZ3">
    <property type="interactions" value="760"/>
</dbReference>
<evidence type="ECO:0000313" key="10">
    <source>
        <dbReference type="Proteomes" id="UP000008237"/>
    </source>
</evidence>
<feature type="transmembrane region" description="Helical" evidence="7">
    <location>
        <begin position="166"/>
        <end position="185"/>
    </location>
</feature>
<comment type="subcellular location">
    <subcellularLocation>
        <location evidence="1">Membrane</location>
        <topology evidence="1">Multi-pass membrane protein</topology>
    </subcellularLocation>
</comment>
<evidence type="ECO:0000259" key="8">
    <source>
        <dbReference type="Pfam" id="PF01529"/>
    </source>
</evidence>
<evidence type="ECO:0000256" key="7">
    <source>
        <dbReference type="RuleBase" id="RU079119"/>
    </source>
</evidence>
<protein>
    <recommendedName>
        <fullName evidence="7">Palmitoyltransferase</fullName>
        <ecNumber evidence="7">2.3.1.225</ecNumber>
    </recommendedName>
</protein>
<evidence type="ECO:0000256" key="4">
    <source>
        <dbReference type="ARBA" id="ARBA00022989"/>
    </source>
</evidence>
<reference evidence="9 10" key="1">
    <citation type="journal article" date="2010" name="Science">
        <title>Genomic comparison of the ants Camponotus floridanus and Harpegnathos saltator.</title>
        <authorList>
            <person name="Bonasio R."/>
            <person name="Zhang G."/>
            <person name="Ye C."/>
            <person name="Mutti N.S."/>
            <person name="Fang X."/>
            <person name="Qin N."/>
            <person name="Donahue G."/>
            <person name="Yang P."/>
            <person name="Li Q."/>
            <person name="Li C."/>
            <person name="Zhang P."/>
            <person name="Huang Z."/>
            <person name="Berger S.L."/>
            <person name="Reinberg D."/>
            <person name="Wang J."/>
            <person name="Liebig J."/>
        </authorList>
    </citation>
    <scope>NUCLEOTIDE SEQUENCE [LARGE SCALE GENOMIC DNA]</scope>
    <source>
        <strain evidence="9 10">R22 G/1</strain>
    </source>
</reference>
<feature type="transmembrane region" description="Helical" evidence="7">
    <location>
        <begin position="12"/>
        <end position="36"/>
    </location>
</feature>
<dbReference type="OMA" id="RMHLTWL"/>
<dbReference type="InterPro" id="IPR039859">
    <property type="entry name" value="PFA4/ZDH16/20/ERF2-like"/>
</dbReference>
<name>E2BAZ3_HARSA</name>
<sequence length="273" mass="32353">MVMRKKIWPRAVGDLASMVFVLAVVPLIYWFGLWVILPELYKDENLQYTLHFVLGTFIMLNIVGNFTYTMLCDTSTVRNVISISTAKPENGWWLCTVCESVSPPRSWHCHTCNTCILKRNHHCVFVGYCIGFYNHRYFIMFLWYSFLGAAYAFYYGSFFIWNRVSFEFSTIVRMIFPMAIFFFGIDMSVDQFYLVLYIMSFVGTLYTGVLFIYHFNLILRGTVSNESNKKDYTYDMGWKDNIKEVFGERWYITWFLPYINSQLPHNGTLWHNV</sequence>
<feature type="transmembrane region" description="Helical" evidence="7">
    <location>
        <begin position="192"/>
        <end position="215"/>
    </location>
</feature>
<dbReference type="STRING" id="610380.E2BAZ3"/>
<keyword evidence="2 7" id="KW-0808">Transferase</keyword>
<keyword evidence="3 7" id="KW-0812">Transmembrane</keyword>
<dbReference type="PROSITE" id="PS50216">
    <property type="entry name" value="DHHC"/>
    <property type="match status" value="1"/>
</dbReference>
<feature type="non-terminal residue" evidence="9">
    <location>
        <position position="273"/>
    </location>
</feature>
<accession>E2BAZ3</accession>
<keyword evidence="10" id="KW-1185">Reference proteome</keyword>
<feature type="transmembrane region" description="Helical" evidence="7">
    <location>
        <begin position="141"/>
        <end position="160"/>
    </location>
</feature>
<keyword evidence="4 7" id="KW-1133">Transmembrane helix</keyword>
<dbReference type="Proteomes" id="UP000008237">
    <property type="component" value="Unassembled WGS sequence"/>
</dbReference>
<dbReference type="GO" id="GO:0016020">
    <property type="term" value="C:membrane"/>
    <property type="evidence" value="ECO:0007669"/>
    <property type="project" value="UniProtKB-SubCell"/>
</dbReference>
<comment type="similarity">
    <text evidence="7">Belongs to the DHHC palmitoyltransferase family.</text>
</comment>
<keyword evidence="6 7" id="KW-0012">Acyltransferase</keyword>
<gene>
    <name evidence="9" type="ORF">EAI_06760</name>
</gene>
<dbReference type="PANTHER" id="PTHR12246">
    <property type="entry name" value="PALMITOYLTRANSFERASE ZDHHC16"/>
    <property type="match status" value="1"/>
</dbReference>
<evidence type="ECO:0000256" key="5">
    <source>
        <dbReference type="ARBA" id="ARBA00023136"/>
    </source>
</evidence>
<evidence type="ECO:0000313" key="9">
    <source>
        <dbReference type="EMBL" id="EFN87084.1"/>
    </source>
</evidence>
<dbReference type="EC" id="2.3.1.225" evidence="7"/>
<evidence type="ECO:0000256" key="2">
    <source>
        <dbReference type="ARBA" id="ARBA00022679"/>
    </source>
</evidence>
<comment type="domain">
    <text evidence="7">The DHHC domain is required for palmitoyltransferase activity.</text>
</comment>
<dbReference type="OrthoDB" id="302728at2759"/>